<keyword evidence="4 6" id="KW-0573">Peptidoglycan synthesis</keyword>
<dbReference type="EMBL" id="JBHLYQ010000026">
    <property type="protein sequence ID" value="MFC0081324.1"/>
    <property type="molecule type" value="Genomic_DNA"/>
</dbReference>
<dbReference type="CDD" id="cd16913">
    <property type="entry name" value="YkuD_like"/>
    <property type="match status" value="1"/>
</dbReference>
<evidence type="ECO:0000259" key="9">
    <source>
        <dbReference type="PROSITE" id="PS52029"/>
    </source>
</evidence>
<evidence type="ECO:0000256" key="7">
    <source>
        <dbReference type="SAM" id="MobiDB-lite"/>
    </source>
</evidence>
<evidence type="ECO:0000313" key="10">
    <source>
        <dbReference type="EMBL" id="MFC0081324.1"/>
    </source>
</evidence>
<keyword evidence="8" id="KW-0472">Membrane</keyword>
<keyword evidence="3 6" id="KW-0133">Cell shape</keyword>
<dbReference type="PROSITE" id="PS52029">
    <property type="entry name" value="LD_TPASE"/>
    <property type="match status" value="1"/>
</dbReference>
<keyword evidence="8" id="KW-1133">Transmembrane helix</keyword>
<organism evidence="10 11">
    <name type="scientific">Aciditerrimonas ferrireducens</name>
    <dbReference type="NCBI Taxonomy" id="667306"/>
    <lineage>
        <taxon>Bacteria</taxon>
        <taxon>Bacillati</taxon>
        <taxon>Actinomycetota</taxon>
        <taxon>Acidimicrobiia</taxon>
        <taxon>Acidimicrobiales</taxon>
        <taxon>Acidimicrobiaceae</taxon>
        <taxon>Aciditerrimonas</taxon>
    </lineage>
</organism>
<sequence>MAGSTAPPSSARRSRPGELTSPAAARALARAAARRRAAVRRRRTVLVALVAVLVGLLVVVWPSGRAAVAVHRVASPAPVPAVVATSPPMDGAPVPPTEVVELRTTTESGVEVAEARLSPPVAGSWRWCEEDLLCFQPSSPYPFGARETLSLPLRQPARAGHPAHESTFELTFQVVAGESVGLAQDLLAQLGYLPLRPPGTLQPLPGSSRPGDADGDPDDVGVLTSAAGEGLTLAQSLGWRWPSVPSSLRALWTPGTKGVMTDGAIVQFDRVEGLESGSYPPYQATLTPAFWQALLRAALANRRDPDDYAYAMVSEQEPETLVVWSDGQDALRTLVNTGIPGGATPVGTWPVYLRYPEQTMRGTTVTGQPYVYPDVKDVNYFTGNIAIHAFPRARYGFPQSQGCVEVPPSVAPEVYALLHYGSLVTVQA</sequence>
<dbReference type="InterPro" id="IPR050979">
    <property type="entry name" value="LD-transpeptidase"/>
</dbReference>
<evidence type="ECO:0000256" key="8">
    <source>
        <dbReference type="SAM" id="Phobius"/>
    </source>
</evidence>
<keyword evidence="2 10" id="KW-0808">Transferase</keyword>
<accession>A0ABV6C0V7</accession>
<feature type="active site" description="Proton donor/acceptor" evidence="6">
    <location>
        <position position="388"/>
    </location>
</feature>
<keyword evidence="8" id="KW-0812">Transmembrane</keyword>
<gene>
    <name evidence="10" type="ORF">ACFFRE_04030</name>
</gene>
<dbReference type="Pfam" id="PF03734">
    <property type="entry name" value="YkuD"/>
    <property type="match status" value="1"/>
</dbReference>
<dbReference type="InterPro" id="IPR038063">
    <property type="entry name" value="Transpep_catalytic_dom"/>
</dbReference>
<dbReference type="EC" id="2.-.-.-" evidence="10"/>
<dbReference type="InterPro" id="IPR005490">
    <property type="entry name" value="LD_TPept_cat_dom"/>
</dbReference>
<proteinExistence type="predicted"/>
<dbReference type="Proteomes" id="UP001589788">
    <property type="component" value="Unassembled WGS sequence"/>
</dbReference>
<dbReference type="Gene3D" id="2.40.440.10">
    <property type="entry name" value="L,D-transpeptidase catalytic domain-like"/>
    <property type="match status" value="1"/>
</dbReference>
<dbReference type="GO" id="GO:0016740">
    <property type="term" value="F:transferase activity"/>
    <property type="evidence" value="ECO:0007669"/>
    <property type="project" value="UniProtKB-KW"/>
</dbReference>
<dbReference type="SUPFAM" id="SSF141523">
    <property type="entry name" value="L,D-transpeptidase catalytic domain-like"/>
    <property type="match status" value="1"/>
</dbReference>
<keyword evidence="5 6" id="KW-0961">Cell wall biogenesis/degradation</keyword>
<evidence type="ECO:0000256" key="5">
    <source>
        <dbReference type="ARBA" id="ARBA00023316"/>
    </source>
</evidence>
<reference evidence="10 11" key="1">
    <citation type="submission" date="2024-09" db="EMBL/GenBank/DDBJ databases">
        <authorList>
            <person name="Sun Q."/>
            <person name="Mori K."/>
        </authorList>
    </citation>
    <scope>NUCLEOTIDE SEQUENCE [LARGE SCALE GENOMIC DNA]</scope>
    <source>
        <strain evidence="10 11">JCM 15389</strain>
    </source>
</reference>
<protein>
    <submittedName>
        <fullName evidence="10">L,D-transpeptidase</fullName>
        <ecNumber evidence="10">2.-.-.-</ecNumber>
    </submittedName>
</protein>
<name>A0ABV6C0V7_9ACTN</name>
<feature type="region of interest" description="Disordered" evidence="7">
    <location>
        <begin position="198"/>
        <end position="220"/>
    </location>
</feature>
<evidence type="ECO:0000256" key="1">
    <source>
        <dbReference type="ARBA" id="ARBA00004752"/>
    </source>
</evidence>
<feature type="transmembrane region" description="Helical" evidence="8">
    <location>
        <begin position="44"/>
        <end position="64"/>
    </location>
</feature>
<evidence type="ECO:0000313" key="11">
    <source>
        <dbReference type="Proteomes" id="UP001589788"/>
    </source>
</evidence>
<feature type="compositionally biased region" description="Low complexity" evidence="7">
    <location>
        <begin position="1"/>
        <end position="11"/>
    </location>
</feature>
<evidence type="ECO:0000256" key="2">
    <source>
        <dbReference type="ARBA" id="ARBA00022679"/>
    </source>
</evidence>
<comment type="caution">
    <text evidence="10">The sequence shown here is derived from an EMBL/GenBank/DDBJ whole genome shotgun (WGS) entry which is preliminary data.</text>
</comment>
<feature type="domain" description="L,D-TPase catalytic" evidence="9">
    <location>
        <begin position="310"/>
        <end position="427"/>
    </location>
</feature>
<dbReference type="PANTHER" id="PTHR30582:SF2">
    <property type="entry name" value="L,D-TRANSPEPTIDASE YCIB-RELATED"/>
    <property type="match status" value="1"/>
</dbReference>
<dbReference type="RefSeq" id="WP_377788460.1">
    <property type="nucleotide sequence ID" value="NZ_JBHLYQ010000026.1"/>
</dbReference>
<evidence type="ECO:0000256" key="3">
    <source>
        <dbReference type="ARBA" id="ARBA00022960"/>
    </source>
</evidence>
<comment type="pathway">
    <text evidence="1 6">Cell wall biogenesis; peptidoglycan biosynthesis.</text>
</comment>
<feature type="region of interest" description="Disordered" evidence="7">
    <location>
        <begin position="1"/>
        <end position="22"/>
    </location>
</feature>
<keyword evidence="11" id="KW-1185">Reference proteome</keyword>
<evidence type="ECO:0000256" key="6">
    <source>
        <dbReference type="PROSITE-ProRule" id="PRU01373"/>
    </source>
</evidence>
<dbReference type="PANTHER" id="PTHR30582">
    <property type="entry name" value="L,D-TRANSPEPTIDASE"/>
    <property type="match status" value="1"/>
</dbReference>
<evidence type="ECO:0000256" key="4">
    <source>
        <dbReference type="ARBA" id="ARBA00022984"/>
    </source>
</evidence>
<feature type="active site" description="Nucleophile" evidence="6">
    <location>
        <position position="403"/>
    </location>
</feature>
<dbReference type="Gene3D" id="2.60.40.3710">
    <property type="match status" value="1"/>
</dbReference>